<evidence type="ECO:0000256" key="1">
    <source>
        <dbReference type="SAM" id="SignalP"/>
    </source>
</evidence>
<dbReference type="Pfam" id="PF12697">
    <property type="entry name" value="Abhydrolase_6"/>
    <property type="match status" value="1"/>
</dbReference>
<dbReference type="RefSeq" id="WP_167301105.1">
    <property type="nucleotide sequence ID" value="NZ_CP170557.1"/>
</dbReference>
<feature type="chain" id="PRO_5030820408" evidence="1">
    <location>
        <begin position="24"/>
        <end position="256"/>
    </location>
</feature>
<proteinExistence type="predicted"/>
<dbReference type="InterPro" id="IPR000073">
    <property type="entry name" value="AB_hydrolase_1"/>
</dbReference>
<protein>
    <submittedName>
        <fullName evidence="3">Pimeloyl-ACP methyl ester carboxylesterase</fullName>
    </submittedName>
</protein>
<reference evidence="3 4" key="1">
    <citation type="submission" date="2020-03" db="EMBL/GenBank/DDBJ databases">
        <title>Genomic Encyclopedia of Type Strains, Phase IV (KMG-IV): sequencing the most valuable type-strain genomes for metagenomic binning, comparative biology and taxonomic classification.</title>
        <authorList>
            <person name="Goeker M."/>
        </authorList>
    </citation>
    <scope>NUCLEOTIDE SEQUENCE [LARGE SCALE GENOMIC DNA]</scope>
    <source>
        <strain evidence="3 4">DSM 4733</strain>
    </source>
</reference>
<evidence type="ECO:0000259" key="2">
    <source>
        <dbReference type="Pfam" id="PF12697"/>
    </source>
</evidence>
<keyword evidence="1" id="KW-0732">Signal</keyword>
<feature type="domain" description="AB hydrolase-1" evidence="2">
    <location>
        <begin position="34"/>
        <end position="247"/>
    </location>
</feature>
<dbReference type="PANTHER" id="PTHR37017">
    <property type="entry name" value="AB HYDROLASE-1 DOMAIN-CONTAINING PROTEIN-RELATED"/>
    <property type="match status" value="1"/>
</dbReference>
<dbReference type="PANTHER" id="PTHR37017:SF11">
    <property type="entry name" value="ESTERASE_LIPASE_THIOESTERASE DOMAIN-CONTAINING PROTEIN"/>
    <property type="match status" value="1"/>
</dbReference>
<dbReference type="AlphaFoldDB" id="A0A7X5V2P1"/>
<gene>
    <name evidence="3" type="ORF">FHR20_003776</name>
</gene>
<organism evidence="3 4">
    <name type="scientific">Sphingomonas leidyi</name>
    <dbReference type="NCBI Taxonomy" id="68569"/>
    <lineage>
        <taxon>Bacteria</taxon>
        <taxon>Pseudomonadati</taxon>
        <taxon>Pseudomonadota</taxon>
        <taxon>Alphaproteobacteria</taxon>
        <taxon>Sphingomonadales</taxon>
        <taxon>Sphingomonadaceae</taxon>
        <taxon>Sphingomonas</taxon>
    </lineage>
</organism>
<dbReference type="EMBL" id="JAASQV010000004">
    <property type="protein sequence ID" value="NIJ66800.1"/>
    <property type="molecule type" value="Genomic_DNA"/>
</dbReference>
<dbReference type="Proteomes" id="UP000564677">
    <property type="component" value="Unassembled WGS sequence"/>
</dbReference>
<name>A0A7X5V2P1_9SPHN</name>
<comment type="caution">
    <text evidence="3">The sequence shown here is derived from an EMBL/GenBank/DDBJ whole genome shotgun (WGS) entry which is preliminary data.</text>
</comment>
<dbReference type="Gene3D" id="3.40.50.1820">
    <property type="entry name" value="alpha/beta hydrolase"/>
    <property type="match status" value="1"/>
</dbReference>
<evidence type="ECO:0000313" key="4">
    <source>
        <dbReference type="Proteomes" id="UP000564677"/>
    </source>
</evidence>
<dbReference type="InterPro" id="IPR052897">
    <property type="entry name" value="Sec-Metab_Biosynth_Hydrolase"/>
</dbReference>
<dbReference type="InterPro" id="IPR029058">
    <property type="entry name" value="AB_hydrolase_fold"/>
</dbReference>
<sequence>MTKSKMLLAAAATLALGTAPASAQERAAAPVKSVVLVHGGFVDGSGWMDVYKILKKDGYDVTIVQNPTNSLADDVAVTKRAIAAASGRVILVGHSYGGVVVSEAGTDPKVAGVVYIAAFAPDKGESVSSLIANPAPGAPVPPILPPQDGYLFLDKAKFAAAFAADVKPEVARFMADSQVPWGVDALGGAVTSPAWRVKPSWYLVASDDHMIPPAAQRQMAARAGAHVSEVAGSHAVYVSKPAAVAAVIEEAAKGAK</sequence>
<dbReference type="SUPFAM" id="SSF53474">
    <property type="entry name" value="alpha/beta-Hydrolases"/>
    <property type="match status" value="1"/>
</dbReference>
<accession>A0A7X5V2P1</accession>
<keyword evidence="4" id="KW-1185">Reference proteome</keyword>
<evidence type="ECO:0000313" key="3">
    <source>
        <dbReference type="EMBL" id="NIJ66800.1"/>
    </source>
</evidence>
<feature type="signal peptide" evidence="1">
    <location>
        <begin position="1"/>
        <end position="23"/>
    </location>
</feature>